<dbReference type="Proteomes" id="UP000887578">
    <property type="component" value="Unplaced"/>
</dbReference>
<accession>A0A914RDR9</accession>
<sequence>MITKAVPLVFQDNVWKPSNDTPFQRLEPQNVRPWPILLTHGELSDTMYAQRKEADSERSYWSYFVITKEGVLIPCSNK</sequence>
<evidence type="ECO:0000313" key="1">
    <source>
        <dbReference type="Proteomes" id="UP000887578"/>
    </source>
</evidence>
<reference evidence="2" key="1">
    <citation type="submission" date="2022-11" db="UniProtKB">
        <authorList>
            <consortium name="WormBaseParasite"/>
        </authorList>
    </citation>
    <scope>IDENTIFICATION</scope>
</reference>
<dbReference type="WBParaSite" id="PDA_v2.g9806.t1">
    <property type="protein sequence ID" value="PDA_v2.g9806.t1"/>
    <property type="gene ID" value="PDA_v2.g9806"/>
</dbReference>
<dbReference type="AlphaFoldDB" id="A0A914RDR9"/>
<protein>
    <submittedName>
        <fullName evidence="2">Uncharacterized protein</fullName>
    </submittedName>
</protein>
<proteinExistence type="predicted"/>
<keyword evidence="1" id="KW-1185">Reference proteome</keyword>
<evidence type="ECO:0000313" key="2">
    <source>
        <dbReference type="WBParaSite" id="PDA_v2.g9806.t1"/>
    </source>
</evidence>
<name>A0A914RDR9_9BILA</name>
<organism evidence="1 2">
    <name type="scientific">Panagrolaimus davidi</name>
    <dbReference type="NCBI Taxonomy" id="227884"/>
    <lineage>
        <taxon>Eukaryota</taxon>
        <taxon>Metazoa</taxon>
        <taxon>Ecdysozoa</taxon>
        <taxon>Nematoda</taxon>
        <taxon>Chromadorea</taxon>
        <taxon>Rhabditida</taxon>
        <taxon>Tylenchina</taxon>
        <taxon>Panagrolaimomorpha</taxon>
        <taxon>Panagrolaimoidea</taxon>
        <taxon>Panagrolaimidae</taxon>
        <taxon>Panagrolaimus</taxon>
    </lineage>
</organism>